<dbReference type="OrthoDB" id="18368at2157"/>
<comment type="caution">
    <text evidence="13">The sequence shown here is derived from an EMBL/GenBank/DDBJ whole genome shotgun (WGS) entry which is preliminary data.</text>
</comment>
<evidence type="ECO:0000256" key="8">
    <source>
        <dbReference type="ARBA" id="ARBA00039025"/>
    </source>
</evidence>
<accession>L9XCZ2</accession>
<dbReference type="InterPro" id="IPR013611">
    <property type="entry name" value="Transp-assoc_OB_typ2"/>
</dbReference>
<dbReference type="InterPro" id="IPR027417">
    <property type="entry name" value="P-loop_NTPase"/>
</dbReference>
<evidence type="ECO:0000256" key="4">
    <source>
        <dbReference type="ARBA" id="ARBA00022741"/>
    </source>
</evidence>
<dbReference type="GO" id="GO:1901238">
    <property type="term" value="F:ABC-type tungstate transporter activity"/>
    <property type="evidence" value="ECO:0007669"/>
    <property type="project" value="UniProtKB-EC"/>
</dbReference>
<evidence type="ECO:0000256" key="1">
    <source>
        <dbReference type="ARBA" id="ARBA00004202"/>
    </source>
</evidence>
<evidence type="ECO:0000256" key="6">
    <source>
        <dbReference type="ARBA" id="ARBA00038307"/>
    </source>
</evidence>
<dbReference type="PROSITE" id="PS00211">
    <property type="entry name" value="ABC_TRANSPORTER_1"/>
    <property type="match status" value="1"/>
</dbReference>
<dbReference type="Proteomes" id="UP000011688">
    <property type="component" value="Unassembled WGS sequence"/>
</dbReference>
<evidence type="ECO:0000256" key="9">
    <source>
        <dbReference type="ARBA" id="ARBA00041133"/>
    </source>
</evidence>
<comment type="function">
    <text evidence="11">Part of the ABC transporter complex WtpABC involved in molybdate/tungstate import. Responsible for energy coupling to the transport system.</text>
</comment>
<dbReference type="Gene3D" id="2.40.50.140">
    <property type="entry name" value="Nucleic acid-binding proteins"/>
    <property type="match status" value="1"/>
</dbReference>
<comment type="catalytic activity">
    <reaction evidence="10">
        <text>tungstate(in) + ATP + H2O = tungstate(out) + ADP + phosphate + H(+)</text>
        <dbReference type="Rhea" id="RHEA:35027"/>
        <dbReference type="ChEBI" id="CHEBI:15377"/>
        <dbReference type="ChEBI" id="CHEBI:15378"/>
        <dbReference type="ChEBI" id="CHEBI:30616"/>
        <dbReference type="ChEBI" id="CHEBI:43474"/>
        <dbReference type="ChEBI" id="CHEBI:46502"/>
        <dbReference type="ChEBI" id="CHEBI:456216"/>
        <dbReference type="EC" id="7.3.2.6"/>
    </reaction>
</comment>
<dbReference type="SUPFAM" id="SSF50331">
    <property type="entry name" value="MOP-like"/>
    <property type="match status" value="1"/>
</dbReference>
<comment type="subcellular location">
    <subcellularLocation>
        <location evidence="1">Cell membrane</location>
        <topology evidence="1">Peripheral membrane protein</topology>
    </subcellularLocation>
</comment>
<evidence type="ECO:0000256" key="10">
    <source>
        <dbReference type="ARBA" id="ARBA00047936"/>
    </source>
</evidence>
<dbReference type="SMART" id="SM00382">
    <property type="entry name" value="AAA"/>
    <property type="match status" value="1"/>
</dbReference>
<keyword evidence="14" id="KW-1185">Reference proteome</keyword>
<dbReference type="SUPFAM" id="SSF52540">
    <property type="entry name" value="P-loop containing nucleoside triphosphate hydrolases"/>
    <property type="match status" value="1"/>
</dbReference>
<gene>
    <name evidence="13" type="ORF">C491_06743</name>
</gene>
<dbReference type="AlphaFoldDB" id="L9XCZ2"/>
<dbReference type="EMBL" id="AOIB01000015">
    <property type="protein sequence ID" value="ELY59487.1"/>
    <property type="molecule type" value="Genomic_DNA"/>
</dbReference>
<evidence type="ECO:0000259" key="12">
    <source>
        <dbReference type="PROSITE" id="PS50893"/>
    </source>
</evidence>
<dbReference type="PANTHER" id="PTHR42781">
    <property type="entry name" value="SPERMIDINE/PUTRESCINE IMPORT ATP-BINDING PROTEIN POTA"/>
    <property type="match status" value="1"/>
</dbReference>
<dbReference type="InterPro" id="IPR003439">
    <property type="entry name" value="ABC_transporter-like_ATP-bd"/>
</dbReference>
<dbReference type="RefSeq" id="WP_005554732.1">
    <property type="nucleotide sequence ID" value="NZ_AOIB01000015.1"/>
</dbReference>
<dbReference type="InterPro" id="IPR050093">
    <property type="entry name" value="ABC_SmlMolc_Importer"/>
</dbReference>
<keyword evidence="2" id="KW-0813">Transport</keyword>
<dbReference type="Pfam" id="PF08402">
    <property type="entry name" value="TOBE_2"/>
    <property type="match status" value="1"/>
</dbReference>
<dbReference type="GO" id="GO:0005524">
    <property type="term" value="F:ATP binding"/>
    <property type="evidence" value="ECO:0007669"/>
    <property type="project" value="UniProtKB-KW"/>
</dbReference>
<dbReference type="GO" id="GO:0043190">
    <property type="term" value="C:ATP-binding cassette (ABC) transporter complex"/>
    <property type="evidence" value="ECO:0007669"/>
    <property type="project" value="InterPro"/>
</dbReference>
<dbReference type="FunFam" id="3.40.50.300:FF:000425">
    <property type="entry name" value="Probable ABC transporter, ATP-binding subunit"/>
    <property type="match status" value="1"/>
</dbReference>
<dbReference type="PATRIC" id="fig|1227497.3.peg.1388"/>
<proteinExistence type="inferred from homology"/>
<comment type="similarity">
    <text evidence="6">Belongs to the ABC transporter superfamily. Sulfate/tungstate importer (TC 3.A.1.6) family.</text>
</comment>
<keyword evidence="4" id="KW-0547">Nucleotide-binding</keyword>
<evidence type="ECO:0000256" key="11">
    <source>
        <dbReference type="ARBA" id="ARBA00057369"/>
    </source>
</evidence>
<dbReference type="Gene3D" id="2.40.50.100">
    <property type="match status" value="1"/>
</dbReference>
<dbReference type="GO" id="GO:0016887">
    <property type="term" value="F:ATP hydrolysis activity"/>
    <property type="evidence" value="ECO:0007669"/>
    <property type="project" value="InterPro"/>
</dbReference>
<dbReference type="InterPro" id="IPR012340">
    <property type="entry name" value="NA-bd_OB-fold"/>
</dbReference>
<evidence type="ECO:0000256" key="3">
    <source>
        <dbReference type="ARBA" id="ARBA00022505"/>
    </source>
</evidence>
<dbReference type="InterPro" id="IPR008995">
    <property type="entry name" value="Mo/tungstate-bd_C_term_dom"/>
</dbReference>
<comment type="subunit">
    <text evidence="7">The complex is composed of two ATP-binding proteins (WtpC), two transmembrane proteins (WtpB) and a solute-binding protein (WtpA).</text>
</comment>
<dbReference type="PANTHER" id="PTHR42781:SF4">
    <property type="entry name" value="SPERMIDINE_PUTRESCINE IMPORT ATP-BINDING PROTEIN POTA"/>
    <property type="match status" value="1"/>
</dbReference>
<dbReference type="InterPro" id="IPR017871">
    <property type="entry name" value="ABC_transporter-like_CS"/>
</dbReference>
<evidence type="ECO:0000256" key="7">
    <source>
        <dbReference type="ARBA" id="ARBA00038781"/>
    </source>
</evidence>
<keyword evidence="5" id="KW-0067">ATP-binding</keyword>
<evidence type="ECO:0000256" key="2">
    <source>
        <dbReference type="ARBA" id="ARBA00022448"/>
    </source>
</evidence>
<protein>
    <recommendedName>
        <fullName evidence="9">Molybdate/tungstate import ATP-binding protein WtpC</fullName>
        <ecNumber evidence="8">7.3.2.6</ecNumber>
    </recommendedName>
</protein>
<dbReference type="EC" id="7.3.2.6" evidence="8"/>
<evidence type="ECO:0000313" key="14">
    <source>
        <dbReference type="Proteomes" id="UP000011688"/>
    </source>
</evidence>
<dbReference type="Pfam" id="PF00005">
    <property type="entry name" value="ABC_tran"/>
    <property type="match status" value="1"/>
</dbReference>
<keyword evidence="3" id="KW-0500">Molybdenum</keyword>
<name>L9XCZ2_9EURY</name>
<dbReference type="Gene3D" id="3.40.50.300">
    <property type="entry name" value="P-loop containing nucleotide triphosphate hydrolases"/>
    <property type="match status" value="1"/>
</dbReference>
<reference evidence="13 14" key="1">
    <citation type="journal article" date="2014" name="PLoS Genet.">
        <title>Phylogenetically driven sequencing of extremely halophilic archaea reveals strategies for static and dynamic osmo-response.</title>
        <authorList>
            <person name="Becker E.A."/>
            <person name="Seitzer P.M."/>
            <person name="Tritt A."/>
            <person name="Larsen D."/>
            <person name="Krusor M."/>
            <person name="Yao A.I."/>
            <person name="Wu D."/>
            <person name="Madern D."/>
            <person name="Eisen J.A."/>
            <person name="Darling A.E."/>
            <person name="Facciotti M.T."/>
        </authorList>
    </citation>
    <scope>NUCLEOTIDE SEQUENCE [LARGE SCALE GENOMIC DNA]</scope>
    <source>
        <strain evidence="13 14">DSM 10524</strain>
    </source>
</reference>
<sequence length="370" mass="40085">MILELEALTHRYGDELAVDDVSFGLEEGELVALLGPSGCGKTTIVQAIAGHVRPTAGRVRLRDRDVTDQPPEARRVGLVFQESTLYPHMTVRENVAYGLASRDTDAQERAELVTEYLELVDLRDQRDAYPAELSGGQQRRVELARALAPQPDVLLLDEPLSALDRALRERLREEIARIQDETGVTTLFVTHDQAEAMALADRLIVMDDGRISGDGTPRTLYESPPTPFVASFLGRSNALPATVVAREPPTVTLGGREITLRSSARSPPVGASVTCHVRPEDLSLTPSTDAGADGTAPSIPGEVAAVTDVGRRYDVTVRTETGDELVAEVTDDPPTAGDRVAVELPRDRIAVFDPAEYEREHLAAANETRG</sequence>
<organism evidence="13 14">
    <name type="scientific">Natronococcus amylolyticus DSM 10524</name>
    <dbReference type="NCBI Taxonomy" id="1227497"/>
    <lineage>
        <taxon>Archaea</taxon>
        <taxon>Methanobacteriati</taxon>
        <taxon>Methanobacteriota</taxon>
        <taxon>Stenosarchaea group</taxon>
        <taxon>Halobacteria</taxon>
        <taxon>Halobacteriales</taxon>
        <taxon>Natrialbaceae</taxon>
        <taxon>Natronococcus</taxon>
    </lineage>
</organism>
<evidence type="ECO:0000256" key="5">
    <source>
        <dbReference type="ARBA" id="ARBA00022840"/>
    </source>
</evidence>
<dbReference type="STRING" id="1227497.C491_06743"/>
<feature type="domain" description="ABC transporter" evidence="12">
    <location>
        <begin position="3"/>
        <end position="233"/>
    </location>
</feature>
<evidence type="ECO:0000313" key="13">
    <source>
        <dbReference type="EMBL" id="ELY59487.1"/>
    </source>
</evidence>
<dbReference type="eggNOG" id="arCOG00177">
    <property type="taxonomic scope" value="Archaea"/>
</dbReference>
<dbReference type="InterPro" id="IPR003593">
    <property type="entry name" value="AAA+_ATPase"/>
</dbReference>
<dbReference type="PROSITE" id="PS50893">
    <property type="entry name" value="ABC_TRANSPORTER_2"/>
    <property type="match status" value="1"/>
</dbReference>